<dbReference type="Pfam" id="PF13369">
    <property type="entry name" value="Transglut_core2"/>
    <property type="match status" value="1"/>
</dbReference>
<proteinExistence type="predicted"/>
<gene>
    <name evidence="2" type="ORF">UFOPK4150_01828</name>
</gene>
<sequence>MSIASRERFAEVVRAGGAAGDPDDVRLDVALLLLSAEAMTDQDVAGPRLDILVDEGLAALDTLAAAVPPEGRDDVRLRSALAEFLGAPSDYGNLESSLLAEVLKRRRGLPILLSTVWTEVARRAGVPAYGVGLPGHFVVGVGDPDGTRVLVDPFAGGLLLPYDRAREIAATVGRSLKPEHLRPHDPIDTIDRVLGNVRAWASTPERARHRLWACELGLVLPRHDLGLRRDYGEALVAVGRYPEASRVLEDYADIVAGPMPLEAEHARRIARQARARLN</sequence>
<dbReference type="EMBL" id="CAFBPU010000044">
    <property type="protein sequence ID" value="CAB5037498.1"/>
    <property type="molecule type" value="Genomic_DNA"/>
</dbReference>
<feature type="domain" description="Protein SirB1 N-terminal" evidence="1">
    <location>
        <begin position="82"/>
        <end position="194"/>
    </location>
</feature>
<evidence type="ECO:0000259" key="1">
    <source>
        <dbReference type="Pfam" id="PF13369"/>
    </source>
</evidence>
<dbReference type="InterPro" id="IPR032698">
    <property type="entry name" value="SirB1_N"/>
</dbReference>
<organism evidence="2">
    <name type="scientific">freshwater metagenome</name>
    <dbReference type="NCBI Taxonomy" id="449393"/>
    <lineage>
        <taxon>unclassified sequences</taxon>
        <taxon>metagenomes</taxon>
        <taxon>ecological metagenomes</taxon>
    </lineage>
</organism>
<protein>
    <submittedName>
        <fullName evidence="2">Unannotated protein</fullName>
    </submittedName>
</protein>
<reference evidence="2" key="1">
    <citation type="submission" date="2020-05" db="EMBL/GenBank/DDBJ databases">
        <authorList>
            <person name="Chiriac C."/>
            <person name="Salcher M."/>
            <person name="Ghai R."/>
            <person name="Kavagutti S V."/>
        </authorList>
    </citation>
    <scope>NUCLEOTIDE SEQUENCE</scope>
</reference>
<dbReference type="PANTHER" id="PTHR31350:SF21">
    <property type="entry name" value="F-BOX ONLY PROTEIN 21"/>
    <property type="match status" value="1"/>
</dbReference>
<accession>A0A6J7SAP4</accession>
<dbReference type="PANTHER" id="PTHR31350">
    <property type="entry name" value="SI:DKEY-261L7.2"/>
    <property type="match status" value="1"/>
</dbReference>
<evidence type="ECO:0000313" key="2">
    <source>
        <dbReference type="EMBL" id="CAB5037498.1"/>
    </source>
</evidence>
<dbReference type="AlphaFoldDB" id="A0A6J7SAP4"/>
<name>A0A6J7SAP4_9ZZZZ</name>